<accession>A0A263DBA3</accession>
<dbReference type="OrthoDB" id="4272428at2"/>
<feature type="domain" description="Zinc-ribbon 15" evidence="1">
    <location>
        <begin position="19"/>
        <end position="62"/>
    </location>
</feature>
<dbReference type="PANTHER" id="PTHR28139">
    <property type="entry name" value="UPF0768 PROTEIN YBL029C-A"/>
    <property type="match status" value="1"/>
</dbReference>
<protein>
    <submittedName>
        <fullName evidence="2">Zinc-ribbon domain-containing protein</fullName>
    </submittedName>
</protein>
<dbReference type="Pfam" id="PF17032">
    <property type="entry name" value="Zn_ribbon_15"/>
    <property type="match status" value="1"/>
</dbReference>
<dbReference type="InParanoid" id="A0A263DBA3"/>
<dbReference type="AlphaFoldDB" id="A0A263DBA3"/>
<dbReference type="EMBL" id="NKYE01000001">
    <property type="protein sequence ID" value="OZM74776.1"/>
    <property type="molecule type" value="Genomic_DNA"/>
</dbReference>
<evidence type="ECO:0000313" key="2">
    <source>
        <dbReference type="EMBL" id="OZM74776.1"/>
    </source>
</evidence>
<dbReference type="InterPro" id="IPR031493">
    <property type="entry name" value="Zinc_ribbon_15"/>
</dbReference>
<reference evidence="2 3" key="1">
    <citation type="submission" date="2017-07" db="EMBL/GenBank/DDBJ databases">
        <title>Amycolatopsis antarcticus sp. nov., isolated from the surface of an Antarcticus brown macroalga.</title>
        <authorList>
            <person name="Wang J."/>
            <person name="Leiva S."/>
            <person name="Huang J."/>
            <person name="Huang Y."/>
        </authorList>
    </citation>
    <scope>NUCLEOTIDE SEQUENCE [LARGE SCALE GENOMIC DNA]</scope>
    <source>
        <strain evidence="2 3">AU-G6</strain>
    </source>
</reference>
<keyword evidence="3" id="KW-1185">Reference proteome</keyword>
<evidence type="ECO:0000313" key="3">
    <source>
        <dbReference type="Proteomes" id="UP000242444"/>
    </source>
</evidence>
<sequence length="80" mass="8948">MIIFGTRRKIIQLAMLTLVCGNCGNTAAQRLDRVVTKFALFFVPLFPISTKHFMQCSFCGATQRLTKEQAEQAQHDGNQG</sequence>
<organism evidence="2 3">
    <name type="scientific">Amycolatopsis antarctica</name>
    <dbReference type="NCBI Taxonomy" id="1854586"/>
    <lineage>
        <taxon>Bacteria</taxon>
        <taxon>Bacillati</taxon>
        <taxon>Actinomycetota</taxon>
        <taxon>Actinomycetes</taxon>
        <taxon>Pseudonocardiales</taxon>
        <taxon>Pseudonocardiaceae</taxon>
        <taxon>Amycolatopsis</taxon>
    </lineage>
</organism>
<evidence type="ECO:0000259" key="1">
    <source>
        <dbReference type="Pfam" id="PF17032"/>
    </source>
</evidence>
<name>A0A263DBA3_9PSEU</name>
<dbReference type="Proteomes" id="UP000242444">
    <property type="component" value="Unassembled WGS sequence"/>
</dbReference>
<gene>
    <name evidence="2" type="ORF">CFN78_00675</name>
</gene>
<comment type="caution">
    <text evidence="2">The sequence shown here is derived from an EMBL/GenBank/DDBJ whole genome shotgun (WGS) entry which is preliminary data.</text>
</comment>
<dbReference type="RefSeq" id="WP_094860561.1">
    <property type="nucleotide sequence ID" value="NZ_NKYE01000001.1"/>
</dbReference>
<proteinExistence type="predicted"/>
<dbReference type="PANTHER" id="PTHR28139:SF1">
    <property type="entry name" value="UPF0768 PROTEIN YBL029C-A"/>
    <property type="match status" value="1"/>
</dbReference>